<sequence>MHIFEIIPIPVCEEGCECEEGFVLDLASQSCIRPDECSCYFNGRGHEEGSVTVQDDCKRCVCNSDEFWDCTQEKCDDLCNENEVKKVDCNTCRCKGARWECTQQECCPTEGESKKVDDCNKCICTNGIWACTKKECAEKCIEKSIKEDGCRICICEKGEWKCNEDNCLAQTCENGGQVIQTQNGKWYFLFYLFIYLFQLMRT</sequence>
<dbReference type="InterPro" id="IPR050780">
    <property type="entry name" value="Mucin_vWF_Thrombospondin_sf"/>
</dbReference>
<dbReference type="InterPro" id="IPR008037">
    <property type="entry name" value="Pacifastin_dom"/>
</dbReference>
<accession>A0A0T6BE17</accession>
<dbReference type="GO" id="GO:0031012">
    <property type="term" value="C:extracellular matrix"/>
    <property type="evidence" value="ECO:0007669"/>
    <property type="project" value="TreeGrafter"/>
</dbReference>
<proteinExistence type="predicted"/>
<keyword evidence="1" id="KW-1015">Disulfide bond</keyword>
<dbReference type="OrthoDB" id="6262482at2759"/>
<name>A0A0T6BE17_9SCAR</name>
<dbReference type="EMBL" id="LJIG01001416">
    <property type="protein sequence ID" value="KRT85524.1"/>
    <property type="molecule type" value="Genomic_DNA"/>
</dbReference>
<dbReference type="Proteomes" id="UP000051574">
    <property type="component" value="Unassembled WGS sequence"/>
</dbReference>
<dbReference type="InterPro" id="IPR036084">
    <property type="entry name" value="Ser_inhib-like_sf"/>
</dbReference>
<dbReference type="AlphaFoldDB" id="A0A0T6BE17"/>
<dbReference type="GO" id="GO:0005615">
    <property type="term" value="C:extracellular space"/>
    <property type="evidence" value="ECO:0007669"/>
    <property type="project" value="TreeGrafter"/>
</dbReference>
<evidence type="ECO:0000313" key="3">
    <source>
        <dbReference type="EMBL" id="KRT85524.1"/>
    </source>
</evidence>
<evidence type="ECO:0000313" key="4">
    <source>
        <dbReference type="Proteomes" id="UP000051574"/>
    </source>
</evidence>
<gene>
    <name evidence="3" type="ORF">AMK59_2849</name>
</gene>
<feature type="domain" description="Pacifastin" evidence="2">
    <location>
        <begin position="107"/>
        <end position="138"/>
    </location>
</feature>
<dbReference type="Pfam" id="PF05375">
    <property type="entry name" value="Pacifastin_I"/>
    <property type="match status" value="1"/>
</dbReference>
<keyword evidence="4" id="KW-1185">Reference proteome</keyword>
<comment type="caution">
    <text evidence="3">The sequence shown here is derived from an EMBL/GenBank/DDBJ whole genome shotgun (WGS) entry which is preliminary data.</text>
</comment>
<protein>
    <recommendedName>
        <fullName evidence="2">Pacifastin domain-containing protein</fullName>
    </recommendedName>
</protein>
<evidence type="ECO:0000259" key="2">
    <source>
        <dbReference type="Pfam" id="PF05375"/>
    </source>
</evidence>
<dbReference type="PANTHER" id="PTHR11339">
    <property type="entry name" value="EXTRACELLULAR MATRIX GLYCOPROTEIN RELATED"/>
    <property type="match status" value="1"/>
</dbReference>
<dbReference type="PANTHER" id="PTHR11339:SF386">
    <property type="entry name" value="HEMOLECTIN, ISOFORM A"/>
    <property type="match status" value="1"/>
</dbReference>
<evidence type="ECO:0000256" key="1">
    <source>
        <dbReference type="ARBA" id="ARBA00023157"/>
    </source>
</evidence>
<dbReference type="GO" id="GO:0030414">
    <property type="term" value="F:peptidase inhibitor activity"/>
    <property type="evidence" value="ECO:0007669"/>
    <property type="project" value="InterPro"/>
</dbReference>
<dbReference type="SUPFAM" id="SSF57567">
    <property type="entry name" value="Serine protease inhibitors"/>
    <property type="match status" value="1"/>
</dbReference>
<organism evidence="3 4">
    <name type="scientific">Oryctes borbonicus</name>
    <dbReference type="NCBI Taxonomy" id="1629725"/>
    <lineage>
        <taxon>Eukaryota</taxon>
        <taxon>Metazoa</taxon>
        <taxon>Ecdysozoa</taxon>
        <taxon>Arthropoda</taxon>
        <taxon>Hexapoda</taxon>
        <taxon>Insecta</taxon>
        <taxon>Pterygota</taxon>
        <taxon>Neoptera</taxon>
        <taxon>Endopterygota</taxon>
        <taxon>Coleoptera</taxon>
        <taxon>Polyphaga</taxon>
        <taxon>Scarabaeiformia</taxon>
        <taxon>Scarabaeidae</taxon>
        <taxon>Dynastinae</taxon>
        <taxon>Oryctes</taxon>
    </lineage>
</organism>
<reference evidence="3 4" key="1">
    <citation type="submission" date="2015-09" db="EMBL/GenBank/DDBJ databases">
        <title>Draft genome of the scarab beetle Oryctes borbonicus.</title>
        <authorList>
            <person name="Meyer J.M."/>
            <person name="Markov G.V."/>
            <person name="Baskaran P."/>
            <person name="Herrmann M."/>
            <person name="Sommer R.J."/>
            <person name="Roedelsperger C."/>
        </authorList>
    </citation>
    <scope>NUCLEOTIDE SEQUENCE [LARGE SCALE GENOMIC DNA]</scope>
    <source>
        <strain evidence="3">OB123</strain>
        <tissue evidence="3">Whole animal</tissue>
    </source>
</reference>